<dbReference type="HOGENOM" id="CLU_2299814_0_0_9"/>
<comment type="caution">
    <text evidence="1">The sequence shown here is derived from an EMBL/GenBank/DDBJ whole genome shotgun (WGS) entry which is preliminary data.</text>
</comment>
<evidence type="ECO:0000313" key="2">
    <source>
        <dbReference type="Proteomes" id="UP000003803"/>
    </source>
</evidence>
<dbReference type="EMBL" id="ABGD02000030">
    <property type="protein sequence ID" value="EDS09386.1"/>
    <property type="molecule type" value="Genomic_DNA"/>
</dbReference>
<protein>
    <submittedName>
        <fullName evidence="1">Uncharacterized protein</fullName>
    </submittedName>
</protein>
<proteinExistence type="predicted"/>
<reference evidence="1" key="1">
    <citation type="submission" date="2007-11" db="EMBL/GenBank/DDBJ databases">
        <authorList>
            <person name="Fulton L."/>
            <person name="Clifton S."/>
            <person name="Fulton B."/>
            <person name="Xu J."/>
            <person name="Minx P."/>
            <person name="Pepin K.H."/>
            <person name="Johnson M."/>
            <person name="Thiruvilangam P."/>
            <person name="Bhonagiri V."/>
            <person name="Nash W.E."/>
            <person name="Mardis E.R."/>
            <person name="Wilson R.K."/>
        </authorList>
    </citation>
    <scope>NUCLEOTIDE SEQUENCE [LARGE SCALE GENOMIC DNA]</scope>
    <source>
        <strain evidence="1">DSM 17241</strain>
    </source>
</reference>
<evidence type="ECO:0000313" key="1">
    <source>
        <dbReference type="EMBL" id="EDS09386.1"/>
    </source>
</evidence>
<dbReference type="AlphaFoldDB" id="B0PGK6"/>
<dbReference type="Proteomes" id="UP000003803">
    <property type="component" value="Unassembled WGS sequence"/>
</dbReference>
<keyword evidence="2" id="KW-1185">Reference proteome</keyword>
<reference evidence="1" key="2">
    <citation type="submission" date="2013-09" db="EMBL/GenBank/DDBJ databases">
        <title>Draft genome sequence of Anaerotruncus colihominis(DSM 17241).</title>
        <authorList>
            <person name="Sudarsanam P."/>
            <person name="Ley R."/>
            <person name="Guruge J."/>
            <person name="Turnbaugh P.J."/>
            <person name="Mahowald M."/>
            <person name="Liep D."/>
            <person name="Gordon J."/>
        </authorList>
    </citation>
    <scope>NUCLEOTIDE SEQUENCE</scope>
    <source>
        <strain evidence="1">DSM 17241</strain>
    </source>
</reference>
<name>B0PGK6_9FIRM</name>
<gene>
    <name evidence="1" type="ORF">ANACOL_04160</name>
</gene>
<sequence>MVQRPIQHHFALGGGVDGVVDIERGVVDGIRHTERVSGKSQIIVPWEDLEKPIFLIQEISMHYAAQIAVHVHHKYLYGIITKHLIHIDGSLQILACGKDF</sequence>
<accession>B0PGK6</accession>
<organism evidence="1 2">
    <name type="scientific">Anaerotruncus colihominis DSM 17241</name>
    <dbReference type="NCBI Taxonomy" id="445972"/>
    <lineage>
        <taxon>Bacteria</taxon>
        <taxon>Bacillati</taxon>
        <taxon>Bacillota</taxon>
        <taxon>Clostridia</taxon>
        <taxon>Eubacteriales</taxon>
        <taxon>Oscillospiraceae</taxon>
        <taxon>Anaerotruncus</taxon>
    </lineage>
</organism>